<comment type="subcellular location">
    <subcellularLocation>
        <location evidence="1">Membrane</location>
        <topology evidence="1">Multi-pass membrane protein</topology>
    </subcellularLocation>
</comment>
<dbReference type="FunFam" id="1.20.1560.10:FF:000002">
    <property type="entry name" value="ABC transporter C family member 5"/>
    <property type="match status" value="1"/>
</dbReference>
<organism evidence="15 16">
    <name type="scientific">Dioscorea zingiberensis</name>
    <dbReference type="NCBI Taxonomy" id="325984"/>
    <lineage>
        <taxon>Eukaryota</taxon>
        <taxon>Viridiplantae</taxon>
        <taxon>Streptophyta</taxon>
        <taxon>Embryophyta</taxon>
        <taxon>Tracheophyta</taxon>
        <taxon>Spermatophyta</taxon>
        <taxon>Magnoliopsida</taxon>
        <taxon>Liliopsida</taxon>
        <taxon>Dioscoreales</taxon>
        <taxon>Dioscoreaceae</taxon>
        <taxon>Dioscorea</taxon>
    </lineage>
</organism>
<dbReference type="Proteomes" id="UP001085076">
    <property type="component" value="Miscellaneous, Linkage group lg03"/>
</dbReference>
<keyword evidence="7" id="KW-0067">ATP-binding</keyword>
<dbReference type="OrthoDB" id="6500128at2759"/>
<evidence type="ECO:0000256" key="8">
    <source>
        <dbReference type="ARBA" id="ARBA00022967"/>
    </source>
</evidence>
<feature type="transmembrane region" description="Helical" evidence="12">
    <location>
        <begin position="282"/>
        <end position="305"/>
    </location>
</feature>
<dbReference type="CDD" id="cd18579">
    <property type="entry name" value="ABC_6TM_ABCC_D1"/>
    <property type="match status" value="1"/>
</dbReference>
<evidence type="ECO:0000256" key="12">
    <source>
        <dbReference type="SAM" id="Phobius"/>
    </source>
</evidence>
<evidence type="ECO:0000256" key="3">
    <source>
        <dbReference type="ARBA" id="ARBA00022448"/>
    </source>
</evidence>
<feature type="transmembrane region" description="Helical" evidence="12">
    <location>
        <begin position="127"/>
        <end position="144"/>
    </location>
</feature>
<feature type="transmembrane region" description="Helical" evidence="12">
    <location>
        <begin position="33"/>
        <end position="51"/>
    </location>
</feature>
<evidence type="ECO:0000256" key="4">
    <source>
        <dbReference type="ARBA" id="ARBA00022692"/>
    </source>
</evidence>
<feature type="domain" description="ABC transporter" evidence="13">
    <location>
        <begin position="581"/>
        <end position="821"/>
    </location>
</feature>
<evidence type="ECO:0000256" key="6">
    <source>
        <dbReference type="ARBA" id="ARBA00022741"/>
    </source>
</evidence>
<evidence type="ECO:0000256" key="2">
    <source>
        <dbReference type="ARBA" id="ARBA00009726"/>
    </source>
</evidence>
<keyword evidence="4 12" id="KW-0812">Transmembrane</keyword>
<evidence type="ECO:0000256" key="7">
    <source>
        <dbReference type="ARBA" id="ARBA00022840"/>
    </source>
</evidence>
<feature type="transmembrane region" description="Helical" evidence="12">
    <location>
        <begin position="902"/>
        <end position="924"/>
    </location>
</feature>
<dbReference type="InterPro" id="IPR027417">
    <property type="entry name" value="P-loop_NTPase"/>
</dbReference>
<gene>
    <name evidence="15" type="ORF">J5N97_014411</name>
</gene>
<dbReference type="EMBL" id="JAGGNH010000003">
    <property type="protein sequence ID" value="KAJ0978937.1"/>
    <property type="molecule type" value="Genomic_DNA"/>
</dbReference>
<evidence type="ECO:0000259" key="13">
    <source>
        <dbReference type="PROSITE" id="PS50893"/>
    </source>
</evidence>
<evidence type="ECO:0000259" key="14">
    <source>
        <dbReference type="PROSITE" id="PS50929"/>
    </source>
</evidence>
<comment type="function">
    <text evidence="11">ABC transporter that may affect phytic acid transport and compartmentalization. May function directly or indirectly in removing phytic acid from the cytosol or in vesicle trafficking. Required for phytic acid accumulation in developing seeds. Phytic acid is the primary storage form of phosphorus in cereal grains and other plant seeds.</text>
</comment>
<feature type="transmembrane region" description="Helical" evidence="12">
    <location>
        <begin position="1009"/>
        <end position="1031"/>
    </location>
</feature>
<evidence type="ECO:0000313" key="15">
    <source>
        <dbReference type="EMBL" id="KAJ0978937.1"/>
    </source>
</evidence>
<reference evidence="15" key="2">
    <citation type="journal article" date="2022" name="Hortic Res">
        <title>The genome of Dioscorea zingiberensis sheds light on the biosynthesis, origin and evolution of the medicinally important diosgenin saponins.</title>
        <authorList>
            <person name="Li Y."/>
            <person name="Tan C."/>
            <person name="Li Z."/>
            <person name="Guo J."/>
            <person name="Li S."/>
            <person name="Chen X."/>
            <person name="Wang C."/>
            <person name="Dai X."/>
            <person name="Yang H."/>
            <person name="Song W."/>
            <person name="Hou L."/>
            <person name="Xu J."/>
            <person name="Tong Z."/>
            <person name="Xu A."/>
            <person name="Yuan X."/>
            <person name="Wang W."/>
            <person name="Yang Q."/>
            <person name="Chen L."/>
            <person name="Sun Z."/>
            <person name="Wang K."/>
            <person name="Pan B."/>
            <person name="Chen J."/>
            <person name="Bao Y."/>
            <person name="Liu F."/>
            <person name="Qi X."/>
            <person name="Gang D.R."/>
            <person name="Wen J."/>
            <person name="Li J."/>
        </authorList>
    </citation>
    <scope>NUCLEOTIDE SEQUENCE</scope>
    <source>
        <strain evidence="15">Dzin_1.0</strain>
    </source>
</reference>
<keyword evidence="16" id="KW-1185">Reference proteome</keyword>
<dbReference type="FunFam" id="3.40.50.300:FF:000169">
    <property type="entry name" value="ABC transporter C family member 3"/>
    <property type="match status" value="1"/>
</dbReference>
<dbReference type="Gene3D" id="3.40.50.300">
    <property type="entry name" value="P-loop containing nucleotide triphosphate hydrolases"/>
    <property type="match status" value="2"/>
</dbReference>
<feature type="transmembrane region" description="Helical" evidence="12">
    <location>
        <begin position="1037"/>
        <end position="1057"/>
    </location>
</feature>
<dbReference type="GO" id="GO:0005524">
    <property type="term" value="F:ATP binding"/>
    <property type="evidence" value="ECO:0007669"/>
    <property type="project" value="UniProtKB-KW"/>
</dbReference>
<keyword evidence="5" id="KW-0677">Repeat</keyword>
<reference evidence="15" key="1">
    <citation type="submission" date="2021-03" db="EMBL/GenBank/DDBJ databases">
        <authorList>
            <person name="Li Z."/>
            <person name="Yang C."/>
        </authorList>
    </citation>
    <scope>NUCLEOTIDE SEQUENCE</scope>
    <source>
        <strain evidence="15">Dzin_1.0</strain>
        <tissue evidence="15">Leaf</tissue>
    </source>
</reference>
<accession>A0A9D5CTW3</accession>
<feature type="transmembrane region" description="Helical" evidence="12">
    <location>
        <begin position="1133"/>
        <end position="1161"/>
    </location>
</feature>
<keyword evidence="9 12" id="KW-1133">Transmembrane helix</keyword>
<dbReference type="SUPFAM" id="SSF52540">
    <property type="entry name" value="P-loop containing nucleoside triphosphate hydrolases"/>
    <property type="match status" value="2"/>
</dbReference>
<feature type="transmembrane region" description="Helical" evidence="12">
    <location>
        <begin position="936"/>
        <end position="958"/>
    </location>
</feature>
<dbReference type="PANTHER" id="PTHR24223:SF108">
    <property type="entry name" value="ABC TRANSPORTER C FAMILY MEMBER 8"/>
    <property type="match status" value="1"/>
</dbReference>
<dbReference type="GO" id="GO:0016020">
    <property type="term" value="C:membrane"/>
    <property type="evidence" value="ECO:0007669"/>
    <property type="project" value="UniProtKB-SubCell"/>
</dbReference>
<dbReference type="InterPro" id="IPR003439">
    <property type="entry name" value="ABC_transporter-like_ATP-bd"/>
</dbReference>
<dbReference type="PROSITE" id="PS50929">
    <property type="entry name" value="ABC_TM1F"/>
    <property type="match status" value="2"/>
</dbReference>
<feature type="domain" description="ABC transmembrane type-1" evidence="14">
    <location>
        <begin position="905"/>
        <end position="1179"/>
    </location>
</feature>
<dbReference type="CDD" id="cd03250">
    <property type="entry name" value="ABCC_MRP_domain1"/>
    <property type="match status" value="1"/>
</dbReference>
<dbReference type="InterPro" id="IPR017871">
    <property type="entry name" value="ABC_transporter-like_CS"/>
</dbReference>
<evidence type="ECO:0000313" key="16">
    <source>
        <dbReference type="Proteomes" id="UP001085076"/>
    </source>
</evidence>
<keyword evidence="6" id="KW-0547">Nucleotide-binding</keyword>
<dbReference type="SMART" id="SM00382">
    <property type="entry name" value="AAA"/>
    <property type="match status" value="2"/>
</dbReference>
<name>A0A9D5CTW3_9LILI</name>
<dbReference type="GO" id="GO:0140359">
    <property type="term" value="F:ABC-type transporter activity"/>
    <property type="evidence" value="ECO:0007669"/>
    <property type="project" value="InterPro"/>
</dbReference>
<dbReference type="PROSITE" id="PS50893">
    <property type="entry name" value="ABC_TRANSPORTER_2"/>
    <property type="match status" value="2"/>
</dbReference>
<dbReference type="CDD" id="cd03244">
    <property type="entry name" value="ABCC_MRP_domain2"/>
    <property type="match status" value="1"/>
</dbReference>
<feature type="transmembrane region" description="Helical" evidence="12">
    <location>
        <begin position="156"/>
        <end position="176"/>
    </location>
</feature>
<proteinExistence type="inferred from homology"/>
<dbReference type="InterPro" id="IPR011527">
    <property type="entry name" value="ABC1_TM_dom"/>
</dbReference>
<dbReference type="InterPro" id="IPR003593">
    <property type="entry name" value="AAA+_ATPase"/>
</dbReference>
<dbReference type="PANTHER" id="PTHR24223">
    <property type="entry name" value="ATP-BINDING CASSETTE SUB-FAMILY C"/>
    <property type="match status" value="1"/>
</dbReference>
<dbReference type="GO" id="GO:0016887">
    <property type="term" value="F:ATP hydrolysis activity"/>
    <property type="evidence" value="ECO:0007669"/>
    <property type="project" value="InterPro"/>
</dbReference>
<keyword evidence="10 12" id="KW-0472">Membrane</keyword>
<comment type="caution">
    <text evidence="15">The sequence shown here is derived from an EMBL/GenBank/DDBJ whole genome shotgun (WGS) entry which is preliminary data.</text>
</comment>
<evidence type="ECO:0000256" key="11">
    <source>
        <dbReference type="ARBA" id="ARBA00057614"/>
    </source>
</evidence>
<dbReference type="Pfam" id="PF00005">
    <property type="entry name" value="ABC_tran"/>
    <property type="match status" value="2"/>
</dbReference>
<feature type="transmembrane region" description="Helical" evidence="12">
    <location>
        <begin position="99"/>
        <end position="120"/>
    </location>
</feature>
<dbReference type="Gene3D" id="1.20.1560.10">
    <property type="entry name" value="ABC transporter type 1, transmembrane domain"/>
    <property type="match status" value="2"/>
</dbReference>
<sequence length="1460" mass="164311">MPSPKKFQEVFTWPCNEEFEFGSPCIHRNMFDALNLMFLLAYFVALLYAFLKRQYTLSRRRKGCVYLFGSILCTTVSITYFIACLWVKFKGNNRFLHQYWVTLMVNSFIWIGLATSLQLLVNKFIKVLVISWWVFFSVLKSVLVPESLFRRENIQIIDIASWPISFLLLYCAFDLARKYDHQNYLNDKLGQPRLLEEDRVKTELEKSGFFGMMTFSWINRLLQLGYSKPLVLKDIPSLSSADSALVATNAFLHEWSAINGDRRSSTRNLVIRALARCYSKEMIVVGVCALLRTMAVVSLPLLVRAFVQLSSKEGKDVYHGTFLVVCLIIVKLVESFSQRHWFFNSRRYGMRMRSALMASVFQKQFKLSSIARRRHSMGQIVNYIAVDAYRLGELPWWFNMAWSLPLQLILGIAVLFGTVGVGLLLGLVPLTLFGLANLPFAKRLQMCQSHVVTAQDERIRSTTEILNNMKIIKLQSWEDKFKNVIESIREVEFKWMAEAHIKKAYGSAFYWMSPTFISSLVFVGCSIMKSAPLDASTIFTVLATLRVMAEPTKMLAEVLSVMIQAKVSLDRLDTFLQEEELKVEDVVRIPVRNLDISIRIREGNFSWEANAAVLTLEKINLYVDRGEKVAICGPVGSGKSSLLHSILGEIPKTSGLVEVFGSIAYVSQTFWIQSGTIRDNILFGKPMDKTKYQMVIKACALDKDIDDFDYGDLTEIGQRGLNLSGGQKQRIQLARAAYSDADIYLLDDPFSAVDSHTACYLFEKYIKEALEKKTVILVTHQIDFLTETKEILVMKGGKITQSGSYEELLKSGKVFEQLVNAHESAMKELNSGNRIRKGKAQETLSCQLDFISHDPASEKIHNVSPKVLPKVQLTEVEEIETGNSRWKPYLDYVLIPKGSLPLGMVVFCQSSFVVLQAISTYWLAVATQLPKISDAILIGIYSVFSILSALSAFMRSLLGAHLALKASKAFFSAFLESIFKAPMQFFDSTPMGRILTRASSDMSVLDFHVPYSLVFTLVAAIEVIGTVSVMATVTWQVLIIAIPITVAAGHVQGYYLASARKLVRINGTTKAPLTNYAAETSTGVVTIRAFSMIECFIRNNLKLIDTDATMFFHTIASTEWALLRVETLQNLTIFTAAILLILLPQGTIAPGFVGLALSYALTLTTSQVYLTRWYCSLDNHIISVERIIQYMRIPPEPPAIIESNRPPFSWPSKGRIDLQDLQIKYRLNAPLVLKGITCTFQAGHKIGVVGRTGSGKTTLISALFRLVDPAGGRILIDGLDICTIGLKDLRLKLSIIPQEPTLFKGSIRSNLDPLGQYNDQEIWEAIRKCQLEPVIRSLPGLLDSSVSDDGENWSVGQRQLFCLGRVLLRRNKILVLDEATASIDSATDNIIQQVIKQEFSSCTVITIAHRVPSVIDSEMVMLLSYGEVVEYDKPSKLMEYNSSFSNLVADYWSNHKRNFT</sequence>
<feature type="transmembrane region" description="Helical" evidence="12">
    <location>
        <begin position="63"/>
        <end position="87"/>
    </location>
</feature>
<dbReference type="InterPro" id="IPR044746">
    <property type="entry name" value="ABCC_6TM_D1"/>
</dbReference>
<evidence type="ECO:0000256" key="10">
    <source>
        <dbReference type="ARBA" id="ARBA00023136"/>
    </source>
</evidence>
<dbReference type="SUPFAM" id="SSF90123">
    <property type="entry name" value="ABC transporter transmembrane region"/>
    <property type="match status" value="2"/>
</dbReference>
<evidence type="ECO:0000256" key="1">
    <source>
        <dbReference type="ARBA" id="ARBA00004141"/>
    </source>
</evidence>
<dbReference type="InterPro" id="IPR050173">
    <property type="entry name" value="ABC_transporter_C-like"/>
</dbReference>
<feature type="domain" description="ABC transporter" evidence="13">
    <location>
        <begin position="1216"/>
        <end position="1450"/>
    </location>
</feature>
<feature type="transmembrane region" description="Helical" evidence="12">
    <location>
        <begin position="317"/>
        <end position="337"/>
    </location>
</feature>
<keyword evidence="8" id="KW-1278">Translocase</keyword>
<dbReference type="PROSITE" id="PS00211">
    <property type="entry name" value="ABC_TRANSPORTER_1"/>
    <property type="match status" value="1"/>
</dbReference>
<protein>
    <submittedName>
        <fullName evidence="15">Uncharacterized protein</fullName>
    </submittedName>
</protein>
<comment type="similarity">
    <text evidence="2">Belongs to the ABC transporter superfamily. ABCC family. Conjugate transporter (TC 3.A.1.208) subfamily.</text>
</comment>
<evidence type="ECO:0000256" key="9">
    <source>
        <dbReference type="ARBA" id="ARBA00022989"/>
    </source>
</evidence>
<dbReference type="InterPro" id="IPR044726">
    <property type="entry name" value="ABCC_6TM_D2"/>
</dbReference>
<dbReference type="CDD" id="cd18580">
    <property type="entry name" value="ABC_6TM_ABCC_D2"/>
    <property type="match status" value="1"/>
</dbReference>
<dbReference type="Pfam" id="PF00664">
    <property type="entry name" value="ABC_membrane"/>
    <property type="match status" value="2"/>
</dbReference>
<keyword evidence="3" id="KW-0813">Transport</keyword>
<feature type="domain" description="ABC transmembrane type-1" evidence="14">
    <location>
        <begin position="283"/>
        <end position="564"/>
    </location>
</feature>
<dbReference type="FunFam" id="1.20.1560.10:FF:000003">
    <property type="entry name" value="ABC transporter C family member 10"/>
    <property type="match status" value="1"/>
</dbReference>
<dbReference type="InterPro" id="IPR036640">
    <property type="entry name" value="ABC1_TM_sf"/>
</dbReference>
<evidence type="ECO:0000256" key="5">
    <source>
        <dbReference type="ARBA" id="ARBA00022737"/>
    </source>
</evidence>
<dbReference type="FunFam" id="3.40.50.300:FF:000508">
    <property type="entry name" value="ABC transporter C family member 5"/>
    <property type="match status" value="1"/>
</dbReference>
<feature type="transmembrane region" description="Helical" evidence="12">
    <location>
        <begin position="410"/>
        <end position="436"/>
    </location>
</feature>